<dbReference type="InterPro" id="IPR003442">
    <property type="entry name" value="T6A_TsaE"/>
</dbReference>
<evidence type="ECO:0000256" key="7">
    <source>
        <dbReference type="ARBA" id="ARBA00022741"/>
    </source>
</evidence>
<comment type="similarity">
    <text evidence="2">Belongs to the TsaE family.</text>
</comment>
<gene>
    <name evidence="11" type="ORF">DFR26_0135</name>
</gene>
<dbReference type="PANTHER" id="PTHR33540:SF2">
    <property type="entry name" value="TRNA THREONYLCARBAMOYLADENOSINE BIOSYNTHESIS PROTEIN TSAE"/>
    <property type="match status" value="1"/>
</dbReference>
<keyword evidence="8" id="KW-0067">ATP-binding</keyword>
<comment type="caution">
    <text evidence="11">The sequence shown here is derived from an EMBL/GenBank/DDBJ whole genome shotgun (WGS) entry which is preliminary data.</text>
</comment>
<dbReference type="EMBL" id="QUNR01000001">
    <property type="protein sequence ID" value="REH39940.1"/>
    <property type="molecule type" value="Genomic_DNA"/>
</dbReference>
<evidence type="ECO:0000256" key="9">
    <source>
        <dbReference type="ARBA" id="ARBA00022842"/>
    </source>
</evidence>
<keyword evidence="12" id="KW-1185">Reference proteome</keyword>
<dbReference type="InterPro" id="IPR027417">
    <property type="entry name" value="P-loop_NTPase"/>
</dbReference>
<evidence type="ECO:0000256" key="2">
    <source>
        <dbReference type="ARBA" id="ARBA00007599"/>
    </source>
</evidence>
<dbReference type="Pfam" id="PF02367">
    <property type="entry name" value="TsaE"/>
    <property type="match status" value="1"/>
</dbReference>
<keyword evidence="4" id="KW-0963">Cytoplasm</keyword>
<dbReference type="SUPFAM" id="SSF52540">
    <property type="entry name" value="P-loop containing nucleoside triphosphate hydrolases"/>
    <property type="match status" value="1"/>
</dbReference>
<dbReference type="AlphaFoldDB" id="A0A3E0H8Y2"/>
<dbReference type="GO" id="GO:0005524">
    <property type="term" value="F:ATP binding"/>
    <property type="evidence" value="ECO:0007669"/>
    <property type="project" value="UniProtKB-KW"/>
</dbReference>
<evidence type="ECO:0000256" key="10">
    <source>
        <dbReference type="ARBA" id="ARBA00032441"/>
    </source>
</evidence>
<evidence type="ECO:0000256" key="6">
    <source>
        <dbReference type="ARBA" id="ARBA00022723"/>
    </source>
</evidence>
<dbReference type="GO" id="GO:0005737">
    <property type="term" value="C:cytoplasm"/>
    <property type="evidence" value="ECO:0007669"/>
    <property type="project" value="UniProtKB-SubCell"/>
</dbReference>
<sequence length="174" mass="18771">MLGRLSSAQAVSAGLTRALPNAEATEALGADIARACFAAADAEAMGAVIYVQGDLGAGKTTCVRGLLHALGHQGAVKSPTYTLVEPYELQGRRVNHFDLYRLIDPEELELIGFRDYFSADQLTLVEWPSQGQPLLPTPDWQMTLMPVSEELADGRIATITAHTPRGEKLLARLI</sequence>
<dbReference type="GO" id="GO:0046872">
    <property type="term" value="F:metal ion binding"/>
    <property type="evidence" value="ECO:0007669"/>
    <property type="project" value="UniProtKB-KW"/>
</dbReference>
<reference evidence="11 12" key="1">
    <citation type="submission" date="2018-08" db="EMBL/GenBank/DDBJ databases">
        <title>Genomic Encyclopedia of Type Strains, Phase IV (KMG-IV): sequencing the most valuable type-strain genomes for metagenomic binning, comparative biology and taxonomic classification.</title>
        <authorList>
            <person name="Goeker M."/>
        </authorList>
    </citation>
    <scope>NUCLEOTIDE SEQUENCE [LARGE SCALE GENOMIC DNA]</scope>
    <source>
        <strain evidence="11 12">DSM 26022</strain>
    </source>
</reference>
<proteinExistence type="inferred from homology"/>
<evidence type="ECO:0000256" key="1">
    <source>
        <dbReference type="ARBA" id="ARBA00004496"/>
    </source>
</evidence>
<dbReference type="NCBIfam" id="TIGR00150">
    <property type="entry name" value="T6A_YjeE"/>
    <property type="match status" value="1"/>
</dbReference>
<dbReference type="Gene3D" id="3.40.50.300">
    <property type="entry name" value="P-loop containing nucleotide triphosphate hydrolases"/>
    <property type="match status" value="1"/>
</dbReference>
<evidence type="ECO:0000313" key="11">
    <source>
        <dbReference type="EMBL" id="REH39940.1"/>
    </source>
</evidence>
<dbReference type="GO" id="GO:0002949">
    <property type="term" value="P:tRNA threonylcarbamoyladenosine modification"/>
    <property type="evidence" value="ECO:0007669"/>
    <property type="project" value="InterPro"/>
</dbReference>
<evidence type="ECO:0000256" key="4">
    <source>
        <dbReference type="ARBA" id="ARBA00022490"/>
    </source>
</evidence>
<evidence type="ECO:0000256" key="8">
    <source>
        <dbReference type="ARBA" id="ARBA00022840"/>
    </source>
</evidence>
<comment type="subcellular location">
    <subcellularLocation>
        <location evidence="1">Cytoplasm</location>
    </subcellularLocation>
</comment>
<keyword evidence="5" id="KW-0819">tRNA processing</keyword>
<name>A0A3E0H8Y2_9GAMM</name>
<keyword evidence="6" id="KW-0479">Metal-binding</keyword>
<keyword evidence="7" id="KW-0547">Nucleotide-binding</keyword>
<keyword evidence="9" id="KW-0460">Magnesium</keyword>
<dbReference type="PANTHER" id="PTHR33540">
    <property type="entry name" value="TRNA THREONYLCARBAMOYLADENOSINE BIOSYNTHESIS PROTEIN TSAE"/>
    <property type="match status" value="1"/>
</dbReference>
<accession>A0A3E0H8Y2</accession>
<evidence type="ECO:0000313" key="12">
    <source>
        <dbReference type="Proteomes" id="UP000256774"/>
    </source>
</evidence>
<dbReference type="Proteomes" id="UP000256774">
    <property type="component" value="Unassembled WGS sequence"/>
</dbReference>
<dbReference type="OrthoDB" id="9800307at2"/>
<evidence type="ECO:0000256" key="3">
    <source>
        <dbReference type="ARBA" id="ARBA00019010"/>
    </source>
</evidence>
<organism evidence="11 12">
    <name type="scientific">Paraperlucidibaca baekdonensis</name>
    <dbReference type="NCBI Taxonomy" id="748120"/>
    <lineage>
        <taxon>Bacteria</taxon>
        <taxon>Pseudomonadati</taxon>
        <taxon>Pseudomonadota</taxon>
        <taxon>Gammaproteobacteria</taxon>
        <taxon>Moraxellales</taxon>
        <taxon>Moraxellaceae</taxon>
        <taxon>Paraperlucidibaca</taxon>
    </lineage>
</organism>
<evidence type="ECO:0000256" key="5">
    <source>
        <dbReference type="ARBA" id="ARBA00022694"/>
    </source>
</evidence>
<protein>
    <recommendedName>
        <fullName evidence="3">tRNA threonylcarbamoyladenosine biosynthesis protein TsaE</fullName>
    </recommendedName>
    <alternativeName>
        <fullName evidence="10">t(6)A37 threonylcarbamoyladenosine biosynthesis protein TsaE</fullName>
    </alternativeName>
</protein>